<reference evidence="2" key="1">
    <citation type="submission" date="2020-02" db="EMBL/GenBank/DDBJ databases">
        <authorList>
            <person name="Meier V. D."/>
        </authorList>
    </citation>
    <scope>NUCLEOTIDE SEQUENCE</scope>
    <source>
        <strain evidence="2">AVDCRST_MAG89</strain>
    </source>
</reference>
<organism evidence="2">
    <name type="scientific">uncultured Gemmatimonadota bacterium</name>
    <dbReference type="NCBI Taxonomy" id="203437"/>
    <lineage>
        <taxon>Bacteria</taxon>
        <taxon>Pseudomonadati</taxon>
        <taxon>Gemmatimonadota</taxon>
        <taxon>environmental samples</taxon>
    </lineage>
</organism>
<dbReference type="EMBL" id="CADCTV010000546">
    <property type="protein sequence ID" value="CAA9340683.1"/>
    <property type="molecule type" value="Genomic_DNA"/>
</dbReference>
<proteinExistence type="predicted"/>
<sequence length="57" mass="5199">DDGSHGNGGSTVPGRAVSSGAGDRGGPAGGVDPADRRHAGALSAGGARTGGRPAGYA</sequence>
<feature type="compositionally biased region" description="Gly residues" evidence="1">
    <location>
        <begin position="47"/>
        <end position="57"/>
    </location>
</feature>
<name>A0A6J4LTU4_9BACT</name>
<evidence type="ECO:0000313" key="2">
    <source>
        <dbReference type="EMBL" id="CAA9340683.1"/>
    </source>
</evidence>
<evidence type="ECO:0000256" key="1">
    <source>
        <dbReference type="SAM" id="MobiDB-lite"/>
    </source>
</evidence>
<feature type="non-terminal residue" evidence="2">
    <location>
        <position position="1"/>
    </location>
</feature>
<gene>
    <name evidence="2" type="ORF">AVDCRST_MAG89-2596</name>
</gene>
<protein>
    <submittedName>
        <fullName evidence="2">Uncharacterized protein</fullName>
    </submittedName>
</protein>
<feature type="compositionally biased region" description="Gly residues" evidence="1">
    <location>
        <begin position="1"/>
        <end position="11"/>
    </location>
</feature>
<feature type="non-terminal residue" evidence="2">
    <location>
        <position position="57"/>
    </location>
</feature>
<accession>A0A6J4LTU4</accession>
<dbReference type="AlphaFoldDB" id="A0A6J4LTU4"/>
<feature type="region of interest" description="Disordered" evidence="1">
    <location>
        <begin position="1"/>
        <end position="57"/>
    </location>
</feature>